<dbReference type="InterPro" id="IPR020568">
    <property type="entry name" value="Ribosomal_Su5_D2-typ_SF"/>
</dbReference>
<dbReference type="GO" id="GO:0006446">
    <property type="term" value="P:regulation of translational initiation"/>
    <property type="evidence" value="ECO:0007669"/>
    <property type="project" value="TreeGrafter"/>
</dbReference>
<dbReference type="Proteomes" id="UP000581206">
    <property type="component" value="Unassembled WGS sequence"/>
</dbReference>
<evidence type="ECO:0000256" key="2">
    <source>
        <dbReference type="SAM" id="MobiDB-lite"/>
    </source>
</evidence>
<evidence type="ECO:0000256" key="1">
    <source>
        <dbReference type="ARBA" id="ARBA00007665"/>
    </source>
</evidence>
<dbReference type="InterPro" id="IPR023582">
    <property type="entry name" value="Impact"/>
</dbReference>
<reference evidence="4 5" key="1">
    <citation type="submission" date="2020-04" db="EMBL/GenBank/DDBJ databases">
        <title>MicrobeNet Type strains.</title>
        <authorList>
            <person name="Nicholson A.C."/>
        </authorList>
    </citation>
    <scope>NUCLEOTIDE SEQUENCE [LARGE SCALE GENOMIC DNA]</scope>
    <source>
        <strain evidence="4 5">ATCC BAA-788</strain>
    </source>
</reference>
<feature type="domain" description="Impact N-terminal" evidence="3">
    <location>
        <begin position="163"/>
        <end position="268"/>
    </location>
</feature>
<dbReference type="Gene3D" id="3.30.230.30">
    <property type="entry name" value="Impact, N-terminal domain"/>
    <property type="match status" value="1"/>
</dbReference>
<evidence type="ECO:0000259" key="3">
    <source>
        <dbReference type="Pfam" id="PF01205"/>
    </source>
</evidence>
<dbReference type="SUPFAM" id="SSF54211">
    <property type="entry name" value="Ribosomal protein S5 domain 2-like"/>
    <property type="match status" value="1"/>
</dbReference>
<organism evidence="4 5">
    <name type="scientific">Cellulomonas denverensis</name>
    <dbReference type="NCBI Taxonomy" id="264297"/>
    <lineage>
        <taxon>Bacteria</taxon>
        <taxon>Bacillati</taxon>
        <taxon>Actinomycetota</taxon>
        <taxon>Actinomycetes</taxon>
        <taxon>Micrococcales</taxon>
        <taxon>Cellulomonadaceae</taxon>
        <taxon>Cellulomonas</taxon>
    </lineage>
</organism>
<dbReference type="PROSITE" id="PS00910">
    <property type="entry name" value="UPF0029"/>
    <property type="match status" value="1"/>
</dbReference>
<dbReference type="EMBL" id="JAAXOX010000004">
    <property type="protein sequence ID" value="NKY22985.1"/>
    <property type="molecule type" value="Genomic_DNA"/>
</dbReference>
<accession>A0A7X6KW76</accession>
<proteinExistence type="inferred from homology"/>
<feature type="compositionally biased region" description="Basic and acidic residues" evidence="2">
    <location>
        <begin position="69"/>
        <end position="95"/>
    </location>
</feature>
<dbReference type="InterPro" id="IPR001498">
    <property type="entry name" value="Impact_N"/>
</dbReference>
<feature type="region of interest" description="Disordered" evidence="2">
    <location>
        <begin position="1"/>
        <end position="95"/>
    </location>
</feature>
<evidence type="ECO:0000313" key="4">
    <source>
        <dbReference type="EMBL" id="NKY22985.1"/>
    </source>
</evidence>
<keyword evidence="5" id="KW-1185">Reference proteome</keyword>
<dbReference type="PANTHER" id="PTHR16301">
    <property type="entry name" value="IMPACT-RELATED"/>
    <property type="match status" value="1"/>
</dbReference>
<dbReference type="Pfam" id="PF01205">
    <property type="entry name" value="Impact_N"/>
    <property type="match status" value="1"/>
</dbReference>
<name>A0A7X6KW76_9CELL</name>
<gene>
    <name evidence="4" type="ORF">HGA03_09965</name>
</gene>
<sequence length="358" mass="37808">MVTHRTAGSVRAVAPADTAPVGPDRGGRAQQPAEHRTRGGGQEPDRALALEGADEGLPLLRGQLPGVRPGEHQGQHHADHQPEERPGGDEGPELRRTAHGRVRRHPLELLLGGQLALVLRPVDHPAILGAATGCHRPGPTLGGVISAYPATVAAPVEHELVEKKSRFLTRIEPVSTVAEADAVVAARRKQFWDARHHCVALTVGLTADQQRSNDDGEPSGTAGIPMLEVLRRRELTDLVAVVTRYFGGVKLGAGGLVRAYSTAVSETLDRARLLRRLPATVVTIPVPHTEAGRLHGVLAAWADGHDAEVREVDYGGEHAVFTLVVPPAGLDDLDAVLAAASAGALRAIRGETVVLSRA</sequence>
<dbReference type="InterPro" id="IPR036956">
    <property type="entry name" value="Impact_N_sf"/>
</dbReference>
<feature type="compositionally biased region" description="Basic and acidic residues" evidence="2">
    <location>
        <begin position="33"/>
        <end position="48"/>
    </location>
</feature>
<comment type="caution">
    <text evidence="4">The sequence shown here is derived from an EMBL/GenBank/DDBJ whole genome shotgun (WGS) entry which is preliminary data.</text>
</comment>
<comment type="similarity">
    <text evidence="1">Belongs to the IMPACT family.</text>
</comment>
<dbReference type="GO" id="GO:0005737">
    <property type="term" value="C:cytoplasm"/>
    <property type="evidence" value="ECO:0007669"/>
    <property type="project" value="TreeGrafter"/>
</dbReference>
<dbReference type="AlphaFoldDB" id="A0A7X6KW76"/>
<dbReference type="PANTHER" id="PTHR16301:SF20">
    <property type="entry name" value="IMPACT FAMILY MEMBER YIGZ"/>
    <property type="match status" value="1"/>
</dbReference>
<dbReference type="InterPro" id="IPR020569">
    <property type="entry name" value="UPF0029_Impact_CS"/>
</dbReference>
<evidence type="ECO:0000313" key="5">
    <source>
        <dbReference type="Proteomes" id="UP000581206"/>
    </source>
</evidence>
<protein>
    <submittedName>
        <fullName evidence="4">YigZ family protein</fullName>
    </submittedName>
</protein>